<dbReference type="EMBL" id="PGCK01000014">
    <property type="protein sequence ID" value="MCD1296125.1"/>
    <property type="molecule type" value="Genomic_DNA"/>
</dbReference>
<dbReference type="GO" id="GO:1901052">
    <property type="term" value="P:sarcosine metabolic process"/>
    <property type="evidence" value="ECO:0007669"/>
    <property type="project" value="TreeGrafter"/>
</dbReference>
<dbReference type="GO" id="GO:0017174">
    <property type="term" value="F:glycine N-methyltransferase activity"/>
    <property type="evidence" value="ECO:0007669"/>
    <property type="project" value="InterPro"/>
</dbReference>
<dbReference type="PANTHER" id="PTHR16458">
    <property type="entry name" value="GLYCINE N-METHYLTRANSFERASE"/>
    <property type="match status" value="1"/>
</dbReference>
<dbReference type="Pfam" id="PF13649">
    <property type="entry name" value="Methyltransf_25"/>
    <property type="match status" value="1"/>
</dbReference>
<keyword evidence="2" id="KW-0808">Transferase</keyword>
<dbReference type="GO" id="GO:0046500">
    <property type="term" value="P:S-adenosylmethionine metabolic process"/>
    <property type="evidence" value="ECO:0007669"/>
    <property type="project" value="TreeGrafter"/>
</dbReference>
<name>A0AAP2RH63_9EURY</name>
<evidence type="ECO:0000313" key="6">
    <source>
        <dbReference type="Proteomes" id="UP001320159"/>
    </source>
</evidence>
<comment type="caution">
    <text evidence="5">The sequence shown here is derived from an EMBL/GenBank/DDBJ whole genome shotgun (WGS) entry which is preliminary data.</text>
</comment>
<dbReference type="PANTHER" id="PTHR16458:SF2">
    <property type="entry name" value="GLYCINE N-METHYLTRANSFERASE"/>
    <property type="match status" value="1"/>
</dbReference>
<dbReference type="GO" id="GO:0005829">
    <property type="term" value="C:cytosol"/>
    <property type="evidence" value="ECO:0007669"/>
    <property type="project" value="TreeGrafter"/>
</dbReference>
<accession>A0AAP2RH63</accession>
<evidence type="ECO:0000256" key="3">
    <source>
        <dbReference type="ARBA" id="ARBA00022691"/>
    </source>
</evidence>
<evidence type="ECO:0000256" key="2">
    <source>
        <dbReference type="ARBA" id="ARBA00022679"/>
    </source>
</evidence>
<dbReference type="GO" id="GO:0046498">
    <property type="term" value="P:S-adenosylhomocysteine metabolic process"/>
    <property type="evidence" value="ECO:0007669"/>
    <property type="project" value="TreeGrafter"/>
</dbReference>
<dbReference type="InterPro" id="IPR014369">
    <property type="entry name" value="Gly/Sar_N_MeTrfase"/>
</dbReference>
<sequence>MSDRHRIHEFYSGIADRYDLLMPWDNRRKKEEGFFKKILSENNVRSVLDCHCGTGFHLVMLSSMGYDTDGVDLSPDMIAMATKNLRKHGMSCYIYNLDIKEISSVIEKRYDCVISMGNSLPHEFGDENLYCAIRNMYDVLKPGGLCILHLENFDALYRDRERFIPSLYTRDGECVDVFIFAIDYHKDSVVFNILSIIERKGKPEFNVDVVEYNPVSPGKVRELMEKAGFKGLRFYENFNMDIMGTSDSYDLIVTAKK</sequence>
<dbReference type="CDD" id="cd02440">
    <property type="entry name" value="AdoMet_MTases"/>
    <property type="match status" value="1"/>
</dbReference>
<dbReference type="Gene3D" id="2.20.25.110">
    <property type="entry name" value="S-adenosyl-L-methionine-dependent methyltransferases"/>
    <property type="match status" value="1"/>
</dbReference>
<dbReference type="GO" id="GO:0006730">
    <property type="term" value="P:one-carbon metabolic process"/>
    <property type="evidence" value="ECO:0007669"/>
    <property type="project" value="TreeGrafter"/>
</dbReference>
<reference evidence="5 6" key="1">
    <citation type="submission" date="2017-11" db="EMBL/GenBank/DDBJ databases">
        <title>Isolation and Characterization of Family Methanocellaceae Species from Potential Methane Hydrate Area Offshore Southwestern Taiwan.</title>
        <authorList>
            <person name="Zhang W.-L."/>
            <person name="Chen W.-C."/>
            <person name="Lai M.-C."/>
            <person name="Chen S.-C."/>
        </authorList>
    </citation>
    <scope>NUCLEOTIDE SEQUENCE [LARGE SCALE GENOMIC DNA]</scope>
    <source>
        <strain evidence="5 6">CWC-04</strain>
    </source>
</reference>
<dbReference type="InterPro" id="IPR041698">
    <property type="entry name" value="Methyltransf_25"/>
</dbReference>
<proteinExistence type="predicted"/>
<evidence type="ECO:0000259" key="4">
    <source>
        <dbReference type="Pfam" id="PF13649"/>
    </source>
</evidence>
<organism evidence="5 6">
    <name type="scientific">Methanooceanicella nereidis</name>
    <dbReference type="NCBI Taxonomy" id="2052831"/>
    <lineage>
        <taxon>Archaea</taxon>
        <taxon>Methanobacteriati</taxon>
        <taxon>Methanobacteriota</taxon>
        <taxon>Stenosarchaea group</taxon>
        <taxon>Methanomicrobia</taxon>
        <taxon>Methanocellales</taxon>
        <taxon>Methanocellaceae</taxon>
        <taxon>Methanooceanicella</taxon>
    </lineage>
</organism>
<dbReference type="Gene3D" id="3.40.50.150">
    <property type="entry name" value="Vaccinia Virus protein VP39"/>
    <property type="match status" value="1"/>
</dbReference>
<evidence type="ECO:0000313" key="5">
    <source>
        <dbReference type="EMBL" id="MCD1296125.1"/>
    </source>
</evidence>
<dbReference type="GO" id="GO:0051289">
    <property type="term" value="P:protein homotetramerization"/>
    <property type="evidence" value="ECO:0007669"/>
    <property type="project" value="TreeGrafter"/>
</dbReference>
<evidence type="ECO:0000256" key="1">
    <source>
        <dbReference type="ARBA" id="ARBA00022603"/>
    </source>
</evidence>
<dbReference type="InterPro" id="IPR029063">
    <property type="entry name" value="SAM-dependent_MTases_sf"/>
</dbReference>
<protein>
    <submittedName>
        <fullName evidence="5">Class I SAM-dependent methyltransferase</fullName>
    </submittedName>
</protein>
<dbReference type="GO" id="GO:0016594">
    <property type="term" value="F:glycine binding"/>
    <property type="evidence" value="ECO:0007669"/>
    <property type="project" value="TreeGrafter"/>
</dbReference>
<dbReference type="GO" id="GO:0032259">
    <property type="term" value="P:methylation"/>
    <property type="evidence" value="ECO:0007669"/>
    <property type="project" value="UniProtKB-KW"/>
</dbReference>
<dbReference type="AlphaFoldDB" id="A0AAP2RH63"/>
<feature type="domain" description="Methyltransferase" evidence="4">
    <location>
        <begin position="47"/>
        <end position="144"/>
    </location>
</feature>
<gene>
    <name evidence="5" type="ORF">CUJ83_14065</name>
</gene>
<dbReference type="GO" id="GO:0006111">
    <property type="term" value="P:regulation of gluconeogenesis"/>
    <property type="evidence" value="ECO:0007669"/>
    <property type="project" value="TreeGrafter"/>
</dbReference>
<dbReference type="Proteomes" id="UP001320159">
    <property type="component" value="Unassembled WGS sequence"/>
</dbReference>
<keyword evidence="6" id="KW-1185">Reference proteome</keyword>
<dbReference type="GO" id="GO:1904047">
    <property type="term" value="F:S-adenosyl-L-methionine binding"/>
    <property type="evidence" value="ECO:0007669"/>
    <property type="project" value="TreeGrafter"/>
</dbReference>
<dbReference type="RefSeq" id="WP_230743028.1">
    <property type="nucleotide sequence ID" value="NZ_PGCK01000014.1"/>
</dbReference>
<keyword evidence="1 5" id="KW-0489">Methyltransferase</keyword>
<dbReference type="SUPFAM" id="SSF53335">
    <property type="entry name" value="S-adenosyl-L-methionine-dependent methyltransferases"/>
    <property type="match status" value="1"/>
</dbReference>
<dbReference type="GO" id="GO:0042802">
    <property type="term" value="F:identical protein binding"/>
    <property type="evidence" value="ECO:0007669"/>
    <property type="project" value="TreeGrafter"/>
</dbReference>
<keyword evidence="3" id="KW-0949">S-adenosyl-L-methionine</keyword>